<evidence type="ECO:0000256" key="2">
    <source>
        <dbReference type="ARBA" id="ARBA00022771"/>
    </source>
</evidence>
<protein>
    <submittedName>
        <fullName evidence="7">Brain tumor protein</fullName>
    </submittedName>
</protein>
<reference evidence="7 8" key="1">
    <citation type="submission" date="2021-06" db="EMBL/GenBank/DDBJ databases">
        <title>Caerostris extrusa draft genome.</title>
        <authorList>
            <person name="Kono N."/>
            <person name="Arakawa K."/>
        </authorList>
    </citation>
    <scope>NUCLEOTIDE SEQUENCE [LARGE SCALE GENOMIC DNA]</scope>
</reference>
<keyword evidence="8" id="KW-1185">Reference proteome</keyword>
<dbReference type="InterPro" id="IPR017907">
    <property type="entry name" value="Znf_RING_CS"/>
</dbReference>
<dbReference type="InterPro" id="IPR011042">
    <property type="entry name" value="6-blade_b-propeller_TolB-like"/>
</dbReference>
<evidence type="ECO:0000259" key="6">
    <source>
        <dbReference type="PROSITE" id="PS50089"/>
    </source>
</evidence>
<dbReference type="Gene3D" id="3.30.40.10">
    <property type="entry name" value="Zinc/RING finger domain, C3HC4 (zinc finger)"/>
    <property type="match status" value="1"/>
</dbReference>
<feature type="compositionally biased region" description="Polar residues" evidence="5">
    <location>
        <begin position="168"/>
        <end position="185"/>
    </location>
</feature>
<keyword evidence="1" id="KW-0479">Metal-binding</keyword>
<dbReference type="GO" id="GO:0008270">
    <property type="term" value="F:zinc ion binding"/>
    <property type="evidence" value="ECO:0007669"/>
    <property type="project" value="UniProtKB-KW"/>
</dbReference>
<keyword evidence="2 4" id="KW-0863">Zinc-finger</keyword>
<evidence type="ECO:0000256" key="5">
    <source>
        <dbReference type="SAM" id="MobiDB-lite"/>
    </source>
</evidence>
<dbReference type="EMBL" id="BPLR01010892">
    <property type="protein sequence ID" value="GIY42755.1"/>
    <property type="molecule type" value="Genomic_DNA"/>
</dbReference>
<evidence type="ECO:0000256" key="4">
    <source>
        <dbReference type="PROSITE-ProRule" id="PRU00175"/>
    </source>
</evidence>
<feature type="domain" description="RING-type" evidence="6">
    <location>
        <begin position="19"/>
        <end position="59"/>
    </location>
</feature>
<gene>
    <name evidence="7" type="primary">brat</name>
    <name evidence="7" type="ORF">CEXT_419771</name>
</gene>
<dbReference type="Gene3D" id="2.120.10.30">
    <property type="entry name" value="TolB, C-terminal domain"/>
    <property type="match status" value="1"/>
</dbReference>
<name>A0AAV4TDD0_CAEEX</name>
<dbReference type="SUPFAM" id="SSF57850">
    <property type="entry name" value="RING/U-box"/>
    <property type="match status" value="1"/>
</dbReference>
<evidence type="ECO:0000313" key="7">
    <source>
        <dbReference type="EMBL" id="GIY42755.1"/>
    </source>
</evidence>
<accession>A0AAV4TDD0</accession>
<evidence type="ECO:0000256" key="1">
    <source>
        <dbReference type="ARBA" id="ARBA00022723"/>
    </source>
</evidence>
<evidence type="ECO:0000313" key="8">
    <source>
        <dbReference type="Proteomes" id="UP001054945"/>
    </source>
</evidence>
<dbReference type="PROSITE" id="PS00518">
    <property type="entry name" value="ZF_RING_1"/>
    <property type="match status" value="1"/>
</dbReference>
<comment type="caution">
    <text evidence="7">The sequence shown here is derived from an EMBL/GenBank/DDBJ whole genome shotgun (WGS) entry which is preliminary data.</text>
</comment>
<evidence type="ECO:0000256" key="3">
    <source>
        <dbReference type="ARBA" id="ARBA00022833"/>
    </source>
</evidence>
<keyword evidence="3" id="KW-0862">Zinc</keyword>
<feature type="region of interest" description="Disordered" evidence="5">
    <location>
        <begin position="168"/>
        <end position="192"/>
    </location>
</feature>
<dbReference type="PROSITE" id="PS50089">
    <property type="entry name" value="ZF_RING_2"/>
    <property type="match status" value="1"/>
</dbReference>
<dbReference type="InterPro" id="IPR013083">
    <property type="entry name" value="Znf_RING/FYVE/PHD"/>
</dbReference>
<sequence length="475" mass="53296">MASQDETFADFSGDSLDKCLRCKSKIPALRVLSCLHIFCEECLCLRTNISDSIYCPECQQKTVFNGKGISGLPLHFITSDGDDLKNTKQTRFICAYCKEEVPDATRCRKCDALLCHVMESHKKIRFTGENSTPNKGKCLKNTKETFGTLKAISSPIKKDVLLRKNSSKYSNGSFSENNLSETSTDLPRPSDRNVNSDVLQKLDNFDLMSDTSKRSTCQNSSDGFSLDSELEIIFETDTDTDSSQLWIDIEGGSPVQIYGRVNVIPTMQSYIYDHHPAINDTFSYLYRYPTPMQTGNQLIPLNNPPFLANGYPVLGRNFIEGTSWGIPAHQDNYGTQEFASSNPPQVPNSSFLIPRRGFLFTTEDYVYENEVRGNFQYYFGVPGKSNGQLWFPRKITVIEGSGDLAVIDRGRATRMQIFTRDGEFLKAISLHYIAIVSALASTDSGHFLRKIGCENITTFPNGVDISKEGQVFDFR</sequence>
<proteinExistence type="predicted"/>
<dbReference type="AlphaFoldDB" id="A0AAV4TDD0"/>
<dbReference type="InterPro" id="IPR001841">
    <property type="entry name" value="Znf_RING"/>
</dbReference>
<organism evidence="7 8">
    <name type="scientific">Caerostris extrusa</name>
    <name type="common">Bark spider</name>
    <name type="synonym">Caerostris bankana</name>
    <dbReference type="NCBI Taxonomy" id="172846"/>
    <lineage>
        <taxon>Eukaryota</taxon>
        <taxon>Metazoa</taxon>
        <taxon>Ecdysozoa</taxon>
        <taxon>Arthropoda</taxon>
        <taxon>Chelicerata</taxon>
        <taxon>Arachnida</taxon>
        <taxon>Araneae</taxon>
        <taxon>Araneomorphae</taxon>
        <taxon>Entelegynae</taxon>
        <taxon>Araneoidea</taxon>
        <taxon>Araneidae</taxon>
        <taxon>Caerostris</taxon>
    </lineage>
</organism>
<dbReference type="Proteomes" id="UP001054945">
    <property type="component" value="Unassembled WGS sequence"/>
</dbReference>